<dbReference type="InterPro" id="IPR011335">
    <property type="entry name" value="Restrct_endonuc-II-like"/>
</dbReference>
<name>A0A516X623_9ACTN</name>
<sequence>MGERRGRVRVRAGSGLSDRRLREHQVRLLRGVYADPGTQRTARIMAEAAWLYGRGRGVLGGRSAAAVLGTRYLDQRRRRENPAHTTAPYRYREHEWDAYEYHDLEPPVLIRPRSASTRPTPGITVWTSDLPLDEVAVVQGMRVTTPARTGFDLARHPASADRCWDARGDEDFIRRLILLDALCNATRIDAAAIAQVAKAHPRAAGGDRLRAVLSLVDGGAASPPETRLRLLLARRGYPRPSTQYPVLNEYGQLHARIDLAWPQWKAGIEYDGDWHRRSEDKRSSDIARYAEYRDIGWDVLRVDKHLLAMQATLLGYVDSMFARVGAAW</sequence>
<dbReference type="EMBL" id="CP041765">
    <property type="protein sequence ID" value="QDQ98504.1"/>
    <property type="molecule type" value="Genomic_DNA"/>
</dbReference>
<organism evidence="1 2">
    <name type="scientific">Tomitella fengzijianii</name>
    <dbReference type="NCBI Taxonomy" id="2597660"/>
    <lineage>
        <taxon>Bacteria</taxon>
        <taxon>Bacillati</taxon>
        <taxon>Actinomycetota</taxon>
        <taxon>Actinomycetes</taxon>
        <taxon>Mycobacteriales</taxon>
        <taxon>Tomitella</taxon>
    </lineage>
</organism>
<dbReference type="OrthoDB" id="5181611at2"/>
<dbReference type="AlphaFoldDB" id="A0A516X623"/>
<dbReference type="Proteomes" id="UP000317344">
    <property type="component" value="Chromosome"/>
</dbReference>
<protein>
    <recommendedName>
        <fullName evidence="3">DUF559 domain-containing protein</fullName>
    </recommendedName>
</protein>
<dbReference type="KEGG" id="toy:FO059_15735"/>
<reference evidence="1 2" key="2">
    <citation type="submission" date="2019-07" db="EMBL/GenBank/DDBJ databases">
        <authorList>
            <person name="Huang Y."/>
        </authorList>
    </citation>
    <scope>NUCLEOTIDE SEQUENCE [LARGE SCALE GENOMIC DNA]</scope>
    <source>
        <strain evidence="1 2">HY188</strain>
    </source>
</reference>
<evidence type="ECO:0008006" key="3">
    <source>
        <dbReference type="Google" id="ProtNLM"/>
    </source>
</evidence>
<keyword evidence="2" id="KW-1185">Reference proteome</keyword>
<reference evidence="1 2" key="1">
    <citation type="submission" date="2019-07" db="EMBL/GenBank/DDBJ databases">
        <title>Tomitella cavernea sp. nov., an actinomycete isolated from soil.</title>
        <authorList>
            <person name="Cheng J."/>
        </authorList>
    </citation>
    <scope>NUCLEOTIDE SEQUENCE [LARGE SCALE GENOMIC DNA]</scope>
    <source>
        <strain evidence="1 2">HY188</strain>
    </source>
</reference>
<dbReference type="RefSeq" id="WP_143909909.1">
    <property type="nucleotide sequence ID" value="NZ_CP041765.1"/>
</dbReference>
<dbReference type="Gene3D" id="3.40.960.10">
    <property type="entry name" value="VSR Endonuclease"/>
    <property type="match status" value="1"/>
</dbReference>
<evidence type="ECO:0000313" key="2">
    <source>
        <dbReference type="Proteomes" id="UP000317344"/>
    </source>
</evidence>
<dbReference type="SUPFAM" id="SSF52980">
    <property type="entry name" value="Restriction endonuclease-like"/>
    <property type="match status" value="1"/>
</dbReference>
<accession>A0A516X623</accession>
<proteinExistence type="predicted"/>
<gene>
    <name evidence="1" type="ORF">FO059_15735</name>
</gene>
<evidence type="ECO:0000313" key="1">
    <source>
        <dbReference type="EMBL" id="QDQ98504.1"/>
    </source>
</evidence>